<feature type="compositionally biased region" description="Low complexity" evidence="1">
    <location>
        <begin position="105"/>
        <end position="124"/>
    </location>
</feature>
<feature type="region of interest" description="Disordered" evidence="1">
    <location>
        <begin position="70"/>
        <end position="179"/>
    </location>
</feature>
<evidence type="ECO:0000313" key="2">
    <source>
        <dbReference type="EMBL" id="NME89144.1"/>
    </source>
</evidence>
<accession>A0AB36CKA6</accession>
<organism evidence="2 3">
    <name type="scientific">Corynebacterium stationis</name>
    <dbReference type="NCBI Taxonomy" id="1705"/>
    <lineage>
        <taxon>Bacteria</taxon>
        <taxon>Bacillati</taxon>
        <taxon>Actinomycetota</taxon>
        <taxon>Actinomycetes</taxon>
        <taxon>Mycobacteriales</taxon>
        <taxon>Corynebacteriaceae</taxon>
        <taxon>Corynebacterium</taxon>
    </lineage>
</organism>
<evidence type="ECO:0000313" key="3">
    <source>
        <dbReference type="Proteomes" id="UP000544551"/>
    </source>
</evidence>
<comment type="caution">
    <text evidence="2">The sequence shown here is derived from an EMBL/GenBank/DDBJ whole genome shotgun (WGS) entry which is preliminary data.</text>
</comment>
<dbReference type="EMBL" id="JABAFZ010000004">
    <property type="protein sequence ID" value="NME89144.1"/>
    <property type="molecule type" value="Genomic_DNA"/>
</dbReference>
<dbReference type="Proteomes" id="UP000544551">
    <property type="component" value="Unassembled WGS sequence"/>
</dbReference>
<dbReference type="AlphaFoldDB" id="A0AB36CKA6"/>
<gene>
    <name evidence="2" type="ORF">HF853_05555</name>
</gene>
<feature type="compositionally biased region" description="Pro residues" evidence="1">
    <location>
        <begin position="125"/>
        <end position="155"/>
    </location>
</feature>
<proteinExistence type="predicted"/>
<name>A0AB36CKA6_9CORY</name>
<protein>
    <submittedName>
        <fullName evidence="2">Uncharacterized protein</fullName>
    </submittedName>
</protein>
<evidence type="ECO:0000256" key="1">
    <source>
        <dbReference type="SAM" id="MobiDB-lite"/>
    </source>
</evidence>
<reference evidence="2 3" key="1">
    <citation type="submission" date="2020-04" db="EMBL/GenBank/DDBJ databases">
        <authorList>
            <person name="Hitch T.C.A."/>
            <person name="Wylensek D."/>
            <person name="Clavel T."/>
        </authorList>
    </citation>
    <scope>NUCLEOTIDE SEQUENCE [LARGE SCALE GENOMIC DNA]</scope>
    <source>
        <strain evidence="2 3">BL-383-APC-3D</strain>
    </source>
</reference>
<sequence length="179" mass="18688">MIVDVPSIPSSPTHRQRYPLLVGLMLGLVGVCLSACAQEEPVTRTASHDVQSWQPAHLPQPISRNPEFVKRLEQSPTSQQTSASSSASRSPEANQPEGPQPAAPAEPVAPVAPISPAAPVMEQPAPQPPPQPAPQPAPAPARPAPPRPAPAPAPQEPAKKGPVLKLPGTNLPDFRLVVP</sequence>
<feature type="compositionally biased region" description="Low complexity" evidence="1">
    <location>
        <begin position="75"/>
        <end position="97"/>
    </location>
</feature>